<dbReference type="OrthoDB" id="9786619at2"/>
<evidence type="ECO:0000259" key="5">
    <source>
        <dbReference type="PROSITE" id="PS51891"/>
    </source>
</evidence>
<reference evidence="6" key="1">
    <citation type="submission" date="2013-07" db="EMBL/GenBank/DDBJ databases">
        <authorList>
            <person name="McIlroy S."/>
        </authorList>
    </citation>
    <scope>NUCLEOTIDE SEQUENCE [LARGE SCALE GENOMIC DNA]</scope>
    <source>
        <strain evidence="6">Run_A_D11</strain>
    </source>
</reference>
<organism evidence="6 7">
    <name type="scientific">Candidatus Competibacter denitrificans Run_A_D11</name>
    <dbReference type="NCBI Taxonomy" id="1400863"/>
    <lineage>
        <taxon>Bacteria</taxon>
        <taxon>Pseudomonadati</taxon>
        <taxon>Pseudomonadota</taxon>
        <taxon>Gammaproteobacteria</taxon>
        <taxon>Candidatus Competibacteraceae</taxon>
        <taxon>Candidatus Competibacter</taxon>
    </lineage>
</organism>
<proteinExistence type="inferred from homology"/>
<keyword evidence="4" id="KW-0456">Lyase</keyword>
<feature type="domain" description="CENP-V/GFA" evidence="5">
    <location>
        <begin position="4"/>
        <end position="109"/>
    </location>
</feature>
<gene>
    <name evidence="6" type="ORF">BN873_10210</name>
</gene>
<dbReference type="PANTHER" id="PTHR33337">
    <property type="entry name" value="GFA DOMAIN-CONTAINING PROTEIN"/>
    <property type="match status" value="1"/>
</dbReference>
<dbReference type="EMBL" id="CBTJ020000001">
    <property type="protein sequence ID" value="CDI00954.1"/>
    <property type="molecule type" value="Genomic_DNA"/>
</dbReference>
<keyword evidence="7" id="KW-1185">Reference proteome</keyword>
<dbReference type="GO" id="GO:0046872">
    <property type="term" value="F:metal ion binding"/>
    <property type="evidence" value="ECO:0007669"/>
    <property type="project" value="UniProtKB-KW"/>
</dbReference>
<evidence type="ECO:0000256" key="3">
    <source>
        <dbReference type="ARBA" id="ARBA00022833"/>
    </source>
</evidence>
<dbReference type="InterPro" id="IPR011057">
    <property type="entry name" value="Mss4-like_sf"/>
</dbReference>
<dbReference type="Gene3D" id="3.90.1590.10">
    <property type="entry name" value="glutathione-dependent formaldehyde- activating enzyme (gfa)"/>
    <property type="match status" value="1"/>
</dbReference>
<evidence type="ECO:0000256" key="4">
    <source>
        <dbReference type="ARBA" id="ARBA00023239"/>
    </source>
</evidence>
<dbReference type="Proteomes" id="UP000035760">
    <property type="component" value="Unassembled WGS sequence"/>
</dbReference>
<protein>
    <submittedName>
        <fullName evidence="6">Glutathione-dependent formaldehyde-activating GFA</fullName>
    </submittedName>
</protein>
<accession>W6M382</accession>
<keyword evidence="2" id="KW-0479">Metal-binding</keyword>
<evidence type="ECO:0000313" key="7">
    <source>
        <dbReference type="Proteomes" id="UP000035760"/>
    </source>
</evidence>
<evidence type="ECO:0000256" key="2">
    <source>
        <dbReference type="ARBA" id="ARBA00022723"/>
    </source>
</evidence>
<keyword evidence="3" id="KW-0862">Zinc</keyword>
<dbReference type="Pfam" id="PF04828">
    <property type="entry name" value="GFA"/>
    <property type="match status" value="1"/>
</dbReference>
<evidence type="ECO:0000313" key="6">
    <source>
        <dbReference type="EMBL" id="CDI00954.1"/>
    </source>
</evidence>
<dbReference type="AlphaFoldDB" id="W6M382"/>
<dbReference type="PROSITE" id="PS51891">
    <property type="entry name" value="CENP_V_GFA"/>
    <property type="match status" value="1"/>
</dbReference>
<dbReference type="SUPFAM" id="SSF51316">
    <property type="entry name" value="Mss4-like"/>
    <property type="match status" value="1"/>
</dbReference>
<dbReference type="InterPro" id="IPR006913">
    <property type="entry name" value="CENP-V/GFA"/>
</dbReference>
<reference evidence="6" key="2">
    <citation type="submission" date="2014-03" db="EMBL/GenBank/DDBJ databases">
        <title>Candidatus Competibacter-lineage genomes retrieved from metagenomes reveal functional metabolic diversity.</title>
        <authorList>
            <person name="McIlroy S.J."/>
            <person name="Albertsen M."/>
            <person name="Andresen E.K."/>
            <person name="Saunders A.M."/>
            <person name="Kristiansen R."/>
            <person name="Stokholm-Bjerregaard M."/>
            <person name="Nielsen K.L."/>
            <person name="Nielsen P.H."/>
        </authorList>
    </citation>
    <scope>NUCLEOTIDE SEQUENCE</scope>
    <source>
        <strain evidence="6">Run_A_D11</strain>
    </source>
</reference>
<dbReference type="RefSeq" id="WP_082161012.1">
    <property type="nucleotide sequence ID" value="NZ_CBTJ020000001.1"/>
</dbReference>
<dbReference type="PANTHER" id="PTHR33337:SF40">
    <property type="entry name" value="CENP-V_GFA DOMAIN-CONTAINING PROTEIN-RELATED"/>
    <property type="match status" value="1"/>
</dbReference>
<name>W6M382_9GAMM</name>
<evidence type="ECO:0000256" key="1">
    <source>
        <dbReference type="ARBA" id="ARBA00005495"/>
    </source>
</evidence>
<comment type="similarity">
    <text evidence="1">Belongs to the Gfa family.</text>
</comment>
<comment type="caution">
    <text evidence="6">The sequence shown here is derived from an EMBL/GenBank/DDBJ whole genome shotgun (WGS) entry which is preliminary data.</text>
</comment>
<sequence length="137" mass="14998">MTERTGRCLCGAVSFKLAAEPLAARICWCRDCQHLAANGSVNLFVRTEDLVVSGSLSEYTKKADSGDEVTRQFCPSCGSHLFGKVATRPQFRVVRAGNLDDPSSIKPHMNIWVASAPGWACLDPTLERVEHQPQPPK</sequence>
<dbReference type="GO" id="GO:0016846">
    <property type="term" value="F:carbon-sulfur lyase activity"/>
    <property type="evidence" value="ECO:0007669"/>
    <property type="project" value="InterPro"/>
</dbReference>
<dbReference type="STRING" id="1400863.BN873_10210"/>